<comment type="caution">
    <text evidence="1">The sequence shown here is derived from an EMBL/GenBank/DDBJ whole genome shotgun (WGS) entry which is preliminary data.</text>
</comment>
<accession>A0ACB9WBQ3</accession>
<evidence type="ECO:0000313" key="2">
    <source>
        <dbReference type="Proteomes" id="UP001057452"/>
    </source>
</evidence>
<name>A0ACB9WBQ3_CHAAC</name>
<evidence type="ECO:0000313" key="1">
    <source>
        <dbReference type="EMBL" id="KAI4810786.1"/>
    </source>
</evidence>
<protein>
    <submittedName>
        <fullName evidence="1">Uncharacterized protein</fullName>
    </submittedName>
</protein>
<gene>
    <name evidence="1" type="ORF">KUCAC02_013716</name>
</gene>
<organism evidence="1 2">
    <name type="scientific">Chaenocephalus aceratus</name>
    <name type="common">Blackfin icefish</name>
    <name type="synonym">Chaenichthys aceratus</name>
    <dbReference type="NCBI Taxonomy" id="36190"/>
    <lineage>
        <taxon>Eukaryota</taxon>
        <taxon>Metazoa</taxon>
        <taxon>Chordata</taxon>
        <taxon>Craniata</taxon>
        <taxon>Vertebrata</taxon>
        <taxon>Euteleostomi</taxon>
        <taxon>Actinopterygii</taxon>
        <taxon>Neopterygii</taxon>
        <taxon>Teleostei</taxon>
        <taxon>Neoteleostei</taxon>
        <taxon>Acanthomorphata</taxon>
        <taxon>Eupercaria</taxon>
        <taxon>Perciformes</taxon>
        <taxon>Notothenioidei</taxon>
        <taxon>Channichthyidae</taxon>
        <taxon>Chaenocephalus</taxon>
    </lineage>
</organism>
<reference evidence="1" key="1">
    <citation type="submission" date="2022-05" db="EMBL/GenBank/DDBJ databases">
        <title>Chromosome-level genome of Chaenocephalus aceratus.</title>
        <authorList>
            <person name="Park H."/>
        </authorList>
    </citation>
    <scope>NUCLEOTIDE SEQUENCE</scope>
    <source>
        <strain evidence="1">KU_202001</strain>
    </source>
</reference>
<proteinExistence type="predicted"/>
<dbReference type="Proteomes" id="UP001057452">
    <property type="component" value="Chromosome 16"/>
</dbReference>
<sequence>MAEHHLVSDNKHKSSLNSGASYSGNGAATRRWRREIAAPRRREGGGGLSGGLSQPAGWQSLLSFTILFLAGVAGFSARLFAVIRFESIIHEFDPWFNYRATHHLTTNGFYEFLNWFDERAWYPLGRIVGGTVYPGLMVTAGLVHYILNLLHITVHIRDVCVFLAPVFSSLTSISTFLLTKEIWNQGAGLLAACFIAIVPGYISRSVAGSFDNEGIAIFALQFTYYLWVKSVKTGSVFWWTIGCCLSYFYMVSAWGGYVFIINLIPLHVFVLLLMQRYSRRVYIAYSTFYIIGLVLSMQIPFVGFQPIRTSEHMAAAGVFVLLQVYAFLQYLKDRLTKQEFQTMFFLGVSGCWSGFSRRHLPDIHRLHCSMEWALLLPVGYWLCQDPHSHHRNINDERCFVALYAISAVYFAGVMVRLMLTLTPVLCMRRRHEGQSPPVEDSSDEDDRKNAGNLYDKAGKVRKHVSEQEKAEEGLGPNIKSIVTMLMLMLLMMFAVHCTWVTSNAYSSPSVVLASYNNDGSRNILDDFREAYYWLRQNTDEHARVMSWWDYGYQIAGMANRTTLVDNNTWNNSHIALVGKAMSSNETAAYEIMRSLDVDYVLIIFGGVIGYSGDDINKFLWMVRIAEGEHPRDIRESDYFTPQGEFRVDKAGSPTLLNCLMYKMSYYRFGEMQLDFRTPPGFDRTRNAEIGNKDITLKHLEEAFTSEHWLVRIYKVKKLENRDRVEHQLRGTDTKQKYTSRKTSKRKRGHIKNKLSLKKGKKLRECVDPQLTFDLISGVKVQKTGDPTHTDAHLCSTTPHPELRRPADTHLCSTTPHPELRPAQREAQGLEQEAQYPLQTCFTNTERFLMTLEKRALKCSEVSTQTVTLLFFVIG</sequence>
<keyword evidence="2" id="KW-1185">Reference proteome</keyword>
<dbReference type="EMBL" id="CM043800">
    <property type="protein sequence ID" value="KAI4810786.1"/>
    <property type="molecule type" value="Genomic_DNA"/>
</dbReference>